<comment type="caution">
    <text evidence="1">The sequence shown here is derived from an EMBL/GenBank/DDBJ whole genome shotgun (WGS) entry which is preliminary data.</text>
</comment>
<gene>
    <name evidence="1" type="ORF">Q4490_17690</name>
    <name evidence="2" type="ORF">Q8W30_17355</name>
</gene>
<dbReference type="GO" id="GO:0003676">
    <property type="term" value="F:nucleic acid binding"/>
    <property type="evidence" value="ECO:0007669"/>
    <property type="project" value="InterPro"/>
</dbReference>
<evidence type="ECO:0008006" key="5">
    <source>
        <dbReference type="Google" id="ProtNLM"/>
    </source>
</evidence>
<dbReference type="SUPFAM" id="SSF53098">
    <property type="entry name" value="Ribonuclease H-like"/>
    <property type="match status" value="1"/>
</dbReference>
<dbReference type="Proteomes" id="UP001177341">
    <property type="component" value="Unassembled WGS sequence"/>
</dbReference>
<dbReference type="InterPro" id="IPR012337">
    <property type="entry name" value="RNaseH-like_sf"/>
</dbReference>
<proteinExistence type="predicted"/>
<dbReference type="InterPro" id="IPR036397">
    <property type="entry name" value="RNaseH_sf"/>
</dbReference>
<dbReference type="Gene3D" id="3.30.420.10">
    <property type="entry name" value="Ribonuclease H-like superfamily/Ribonuclease H"/>
    <property type="match status" value="1"/>
</dbReference>
<evidence type="ECO:0000313" key="3">
    <source>
        <dbReference type="Proteomes" id="UP001169862"/>
    </source>
</evidence>
<dbReference type="EMBL" id="JAUOPG010000017">
    <property type="protein sequence ID" value="MDO6455398.1"/>
    <property type="molecule type" value="Genomic_DNA"/>
</dbReference>
<evidence type="ECO:0000313" key="1">
    <source>
        <dbReference type="EMBL" id="MDO6455398.1"/>
    </source>
</evidence>
<dbReference type="AlphaFoldDB" id="A0AAW7XMB9"/>
<organism evidence="1 3">
    <name type="scientific">Neptunomonas phycophila</name>
    <dbReference type="NCBI Taxonomy" id="1572645"/>
    <lineage>
        <taxon>Bacteria</taxon>
        <taxon>Pseudomonadati</taxon>
        <taxon>Pseudomonadota</taxon>
        <taxon>Gammaproteobacteria</taxon>
        <taxon>Oceanospirillales</taxon>
        <taxon>Oceanospirillaceae</taxon>
        <taxon>Neptunomonas</taxon>
    </lineage>
</organism>
<accession>A0AAW7XMB9</accession>
<protein>
    <recommendedName>
        <fullName evidence="5">Exonuclease domain-containing protein</fullName>
    </recommendedName>
</protein>
<sequence>MRHKKVVPPESIICLDIEASGLGSRSYPIEIAWKRFDETSFDCFLINPETGYNWNDWDESAAQVHGIAYQDLLNQGIDVRVACARLNSQLAGCTVYSDAFEFDYFWMRRLFDAAMVKPKFQLDGIESLLSIEQLDKYQRASKESSREHRAMSDVDDLLLGLKSCLL</sequence>
<keyword evidence="4" id="KW-1185">Reference proteome</keyword>
<dbReference type="Proteomes" id="UP001169862">
    <property type="component" value="Unassembled WGS sequence"/>
</dbReference>
<evidence type="ECO:0000313" key="2">
    <source>
        <dbReference type="EMBL" id="MDP2524335.1"/>
    </source>
</evidence>
<dbReference type="RefSeq" id="WP_277252939.1">
    <property type="nucleotide sequence ID" value="NZ_CAXHZV010000045.1"/>
</dbReference>
<evidence type="ECO:0000313" key="4">
    <source>
        <dbReference type="Proteomes" id="UP001177341"/>
    </source>
</evidence>
<name>A0AAW7XMB9_9GAMM</name>
<dbReference type="EMBL" id="JAUYVO010000018">
    <property type="protein sequence ID" value="MDP2524335.1"/>
    <property type="molecule type" value="Genomic_DNA"/>
</dbReference>
<reference evidence="1" key="1">
    <citation type="submission" date="2023-07" db="EMBL/GenBank/DDBJ databases">
        <title>Genome content predicts the carbon catabolic preferences of heterotrophic bacteria.</title>
        <authorList>
            <person name="Gralka M."/>
        </authorList>
    </citation>
    <scope>NUCLEOTIDE SEQUENCE</scope>
    <source>
        <strain evidence="2">5G01</strain>
        <strain evidence="1">I2M16</strain>
    </source>
</reference>